<dbReference type="KEGG" id="taqu:KDW03_05690"/>
<reference evidence="1" key="1">
    <citation type="submission" date="2021-04" db="EMBL/GenBank/DDBJ databases">
        <authorList>
            <person name="Postec A."/>
        </authorList>
    </citation>
    <scope>NUCLEOTIDE SEQUENCE</scope>
    <source>
        <strain evidence="1">F1F22</strain>
    </source>
</reference>
<sequence>MEAALLLFLIGVALGGVGGFFLGSGRTVEVSNSQYTEVVNTSIQNQAQVTILRDDTVQRVRFVITNLSSKRELENCLVSLDPFQIANCKLLAEKELFGTRYTLVYPEYTEGVVTNTIRVILTNTSSTNQMKIK</sequence>
<dbReference type="RefSeq" id="WP_271436420.1">
    <property type="nucleotide sequence ID" value="NZ_CP073355.1"/>
</dbReference>
<protein>
    <submittedName>
        <fullName evidence="1">Uncharacterized protein</fullName>
    </submittedName>
</protein>
<proteinExistence type="predicted"/>
<evidence type="ECO:0000313" key="1">
    <source>
        <dbReference type="EMBL" id="URA11288.1"/>
    </source>
</evidence>
<reference evidence="1" key="2">
    <citation type="submission" date="2022-06" db="EMBL/GenBank/DDBJ databases">
        <title>Thermospira aquatica gen. nov., sp. nov.</title>
        <authorList>
            <person name="Ben Ali Gam Z."/>
            <person name="Labat M."/>
        </authorList>
    </citation>
    <scope>NUCLEOTIDE SEQUENCE</scope>
    <source>
        <strain evidence="1">F1F22</strain>
    </source>
</reference>
<evidence type="ECO:0000313" key="2">
    <source>
        <dbReference type="Proteomes" id="UP001056539"/>
    </source>
</evidence>
<keyword evidence="2" id="KW-1185">Reference proteome</keyword>
<dbReference type="EMBL" id="CP073355">
    <property type="protein sequence ID" value="URA11288.1"/>
    <property type="molecule type" value="Genomic_DNA"/>
</dbReference>
<name>A0AAX3BH27_9SPIR</name>
<dbReference type="AlphaFoldDB" id="A0AAX3BH27"/>
<dbReference type="Proteomes" id="UP001056539">
    <property type="component" value="Chromosome"/>
</dbReference>
<accession>A0AAX3BH27</accession>
<gene>
    <name evidence="1" type="ORF">KDW03_05690</name>
</gene>
<organism evidence="1 2">
    <name type="scientific">Thermospira aquatica</name>
    <dbReference type="NCBI Taxonomy" id="2828656"/>
    <lineage>
        <taxon>Bacteria</taxon>
        <taxon>Pseudomonadati</taxon>
        <taxon>Spirochaetota</taxon>
        <taxon>Spirochaetia</taxon>
        <taxon>Brevinematales</taxon>
        <taxon>Thermospiraceae</taxon>
        <taxon>Thermospira</taxon>
    </lineage>
</organism>